<sequence>MKVAEEKINFRADQVGLPILLQKLWILSISKTRKLGRYFEYLQRRNRSMFEKIFHFYKILNS</sequence>
<proteinExistence type="predicted"/>
<organism evidence="1 2">
    <name type="scientific">Leptospira tipperaryensis</name>
    <dbReference type="NCBI Taxonomy" id="2564040"/>
    <lineage>
        <taxon>Bacteria</taxon>
        <taxon>Pseudomonadati</taxon>
        <taxon>Spirochaetota</taxon>
        <taxon>Spirochaetia</taxon>
        <taxon>Leptospirales</taxon>
        <taxon>Leptospiraceae</taxon>
        <taxon>Leptospira</taxon>
    </lineage>
</organism>
<dbReference type="AlphaFoldDB" id="A0A1D7UW69"/>
<reference evidence="1 2" key="1">
    <citation type="submission" date="2016-04" db="EMBL/GenBank/DDBJ databases">
        <title>Complete genome seqeunce of Leptospira alstonii serovar Room22.</title>
        <authorList>
            <person name="Nally J.E."/>
            <person name="Bayles D.O."/>
            <person name="Hurley D."/>
            <person name="Fanning S."/>
            <person name="McMahon B.J."/>
            <person name="Arent Z."/>
        </authorList>
    </citation>
    <scope>NUCLEOTIDE SEQUENCE [LARGE SCALE GENOMIC DNA]</scope>
    <source>
        <strain evidence="1 2">GWTS #1</strain>
    </source>
</reference>
<name>A0A1D7UW69_9LEPT</name>
<dbReference type="Proteomes" id="UP000094197">
    <property type="component" value="Chromosome 1"/>
</dbReference>
<protein>
    <submittedName>
        <fullName evidence="1">Uncharacterized protein</fullName>
    </submittedName>
</protein>
<dbReference type="EMBL" id="CP015217">
    <property type="protein sequence ID" value="AOP33808.1"/>
    <property type="molecule type" value="Genomic_DNA"/>
</dbReference>
<keyword evidence="2" id="KW-1185">Reference proteome</keyword>
<gene>
    <name evidence="1" type="ORF">A0128_08100</name>
</gene>
<accession>A0A1D7UW69</accession>
<evidence type="ECO:0000313" key="2">
    <source>
        <dbReference type="Proteomes" id="UP000094197"/>
    </source>
</evidence>
<evidence type="ECO:0000313" key="1">
    <source>
        <dbReference type="EMBL" id="AOP33808.1"/>
    </source>
</evidence>
<dbReference type="KEGG" id="laj:A0128_08100"/>